<proteinExistence type="predicted"/>
<evidence type="ECO:0000313" key="4">
    <source>
        <dbReference type="Proteomes" id="UP000030765"/>
    </source>
</evidence>
<reference evidence="2 4" key="1">
    <citation type="journal article" date="2014" name="BMC Genomics">
        <title>Genome sequence of Anopheles sinensis provides insight into genetics basis of mosquito competence for malaria parasites.</title>
        <authorList>
            <person name="Zhou D."/>
            <person name="Zhang D."/>
            <person name="Ding G."/>
            <person name="Shi L."/>
            <person name="Hou Q."/>
            <person name="Ye Y."/>
            <person name="Xu Y."/>
            <person name="Zhou H."/>
            <person name="Xiong C."/>
            <person name="Li S."/>
            <person name="Yu J."/>
            <person name="Hong S."/>
            <person name="Yu X."/>
            <person name="Zou P."/>
            <person name="Chen C."/>
            <person name="Chang X."/>
            <person name="Wang W."/>
            <person name="Lv Y."/>
            <person name="Sun Y."/>
            <person name="Ma L."/>
            <person name="Shen B."/>
            <person name="Zhu C."/>
        </authorList>
    </citation>
    <scope>NUCLEOTIDE SEQUENCE [LARGE SCALE GENOMIC DNA]</scope>
</reference>
<evidence type="ECO:0000313" key="3">
    <source>
        <dbReference type="EnsemblMetazoa" id="ASIC013388-PA"/>
    </source>
</evidence>
<gene>
    <name evidence="2" type="ORF">ZHAS_00013388</name>
</gene>
<dbReference type="Proteomes" id="UP000030765">
    <property type="component" value="Unassembled WGS sequence"/>
</dbReference>
<evidence type="ECO:0000256" key="1">
    <source>
        <dbReference type="SAM" id="MobiDB-lite"/>
    </source>
</evidence>
<dbReference type="VEuPathDB" id="VectorBase:ASIC013388"/>
<name>A0A084W5F8_ANOSI</name>
<reference evidence="3" key="2">
    <citation type="submission" date="2020-05" db="UniProtKB">
        <authorList>
            <consortium name="EnsemblMetazoa"/>
        </authorList>
    </citation>
    <scope>IDENTIFICATION</scope>
</reference>
<dbReference type="EMBL" id="KE525303">
    <property type="protein sequence ID" value="KFB45452.1"/>
    <property type="molecule type" value="Genomic_DNA"/>
</dbReference>
<feature type="region of interest" description="Disordered" evidence="1">
    <location>
        <begin position="1"/>
        <end position="39"/>
    </location>
</feature>
<evidence type="ECO:0000313" key="2">
    <source>
        <dbReference type="EMBL" id="KFB45452.1"/>
    </source>
</evidence>
<sequence length="87" mass="9151">MASRPGKINDGTQGTEPAAATLLDGQNGPGPLRSPGGRKVLSVCTFTSADSTQRTTIHRGERGHGSEWLRPSATECSVRVKGNHILL</sequence>
<dbReference type="EnsemblMetazoa" id="ASIC013388-RA">
    <property type="protein sequence ID" value="ASIC013388-PA"/>
    <property type="gene ID" value="ASIC013388"/>
</dbReference>
<organism evidence="2">
    <name type="scientific">Anopheles sinensis</name>
    <name type="common">Mosquito</name>
    <dbReference type="NCBI Taxonomy" id="74873"/>
    <lineage>
        <taxon>Eukaryota</taxon>
        <taxon>Metazoa</taxon>
        <taxon>Ecdysozoa</taxon>
        <taxon>Arthropoda</taxon>
        <taxon>Hexapoda</taxon>
        <taxon>Insecta</taxon>
        <taxon>Pterygota</taxon>
        <taxon>Neoptera</taxon>
        <taxon>Endopterygota</taxon>
        <taxon>Diptera</taxon>
        <taxon>Nematocera</taxon>
        <taxon>Culicoidea</taxon>
        <taxon>Culicidae</taxon>
        <taxon>Anophelinae</taxon>
        <taxon>Anopheles</taxon>
    </lineage>
</organism>
<dbReference type="AlphaFoldDB" id="A0A084W5F8"/>
<protein>
    <submittedName>
        <fullName evidence="2 3">Uncharacterized protein</fullName>
    </submittedName>
</protein>
<keyword evidence="4" id="KW-1185">Reference proteome</keyword>
<dbReference type="EMBL" id="ATLV01020619">
    <property type="status" value="NOT_ANNOTATED_CDS"/>
    <property type="molecule type" value="Genomic_DNA"/>
</dbReference>
<accession>A0A084W5F8</accession>